<accession>R4K2L4</accession>
<dbReference type="Proteomes" id="UP000013523">
    <property type="component" value="Chromosome"/>
</dbReference>
<dbReference type="Pfam" id="PF00383">
    <property type="entry name" value="dCMP_cyt_deam_1"/>
    <property type="match status" value="1"/>
</dbReference>
<sequence>MLKKVCNKGEIPIAAIIFHGDDVVSKAYTTEKKEGRYLVHAEIQAILEMDKERYSFKTRKELQLFVNLEPCMMCFGAAIHSFIGEVYYFFESPTDGGAAWAEKTWYDNHKDSVFKLPKIYKGILSEESKKIFKNFLDISPRDGYYDWVKTLI</sequence>
<evidence type="ECO:0000313" key="3">
    <source>
        <dbReference type="Proteomes" id="UP000013523"/>
    </source>
</evidence>
<evidence type="ECO:0000313" key="2">
    <source>
        <dbReference type="EMBL" id="AGK96828.1"/>
    </source>
</evidence>
<dbReference type="EMBL" id="CP003261">
    <property type="protein sequence ID" value="AGK96828.1"/>
    <property type="molecule type" value="Genomic_DNA"/>
</dbReference>
<dbReference type="HOGENOM" id="CLU_025810_3_2_9"/>
<protein>
    <submittedName>
        <fullName evidence="2">Cytosine/adenosine deaminase</fullName>
    </submittedName>
</protein>
<dbReference type="PATRIC" id="fig|86416.3.peg.1897"/>
<dbReference type="InterPro" id="IPR002125">
    <property type="entry name" value="CMP_dCMP_dom"/>
</dbReference>
<dbReference type="CDD" id="cd01285">
    <property type="entry name" value="nucleoside_deaminase"/>
    <property type="match status" value="1"/>
</dbReference>
<dbReference type="KEGG" id="cpas:Clopa_1929"/>
<evidence type="ECO:0000259" key="1">
    <source>
        <dbReference type="PROSITE" id="PS51747"/>
    </source>
</evidence>
<dbReference type="SUPFAM" id="SSF53927">
    <property type="entry name" value="Cytidine deaminase-like"/>
    <property type="match status" value="1"/>
</dbReference>
<organism evidence="2 3">
    <name type="scientific">Clostridium pasteurianum BC1</name>
    <dbReference type="NCBI Taxonomy" id="86416"/>
    <lineage>
        <taxon>Bacteria</taxon>
        <taxon>Bacillati</taxon>
        <taxon>Bacillota</taxon>
        <taxon>Clostridia</taxon>
        <taxon>Eubacteriales</taxon>
        <taxon>Clostridiaceae</taxon>
        <taxon>Clostridium</taxon>
    </lineage>
</organism>
<dbReference type="PANTHER" id="PTHR11079:SF179">
    <property type="entry name" value="TRNA(ADENINE(34)) DEAMINASE, CHLOROPLASTIC"/>
    <property type="match status" value="1"/>
</dbReference>
<dbReference type="GO" id="GO:0003824">
    <property type="term" value="F:catalytic activity"/>
    <property type="evidence" value="ECO:0007669"/>
    <property type="project" value="InterPro"/>
</dbReference>
<proteinExistence type="predicted"/>
<feature type="domain" description="CMP/dCMP-type deaminase" evidence="1">
    <location>
        <begin position="1"/>
        <end position="116"/>
    </location>
</feature>
<dbReference type="eggNOG" id="COG0590">
    <property type="taxonomic scope" value="Bacteria"/>
</dbReference>
<name>R4K2L4_CLOPA</name>
<reference evidence="2 3" key="1">
    <citation type="submission" date="2012-01" db="EMBL/GenBank/DDBJ databases">
        <title>Complete sequence of chromosome of Clostridium pasteurianum BC1.</title>
        <authorList>
            <consortium name="US DOE Joint Genome Institute"/>
            <person name="Lucas S."/>
            <person name="Han J."/>
            <person name="Lapidus A."/>
            <person name="Cheng J.-F."/>
            <person name="Goodwin L."/>
            <person name="Pitluck S."/>
            <person name="Peters L."/>
            <person name="Mikhailova N."/>
            <person name="Teshima H."/>
            <person name="Detter J.C."/>
            <person name="Han C."/>
            <person name="Tapia R."/>
            <person name="Land M."/>
            <person name="Hauser L."/>
            <person name="Kyrpides N."/>
            <person name="Ivanova N."/>
            <person name="Pagani I."/>
            <person name="Dunn J."/>
            <person name="Taghavi S."/>
            <person name="Francis A."/>
            <person name="van der Lelie D."/>
            <person name="Woyke T."/>
        </authorList>
    </citation>
    <scope>NUCLEOTIDE SEQUENCE [LARGE SCALE GENOMIC DNA]</scope>
    <source>
        <strain evidence="2 3">BC1</strain>
    </source>
</reference>
<dbReference type="RefSeq" id="WP_015615146.1">
    <property type="nucleotide sequence ID" value="NC_021182.1"/>
</dbReference>
<keyword evidence="3" id="KW-1185">Reference proteome</keyword>
<dbReference type="PANTHER" id="PTHR11079">
    <property type="entry name" value="CYTOSINE DEAMINASE FAMILY MEMBER"/>
    <property type="match status" value="1"/>
</dbReference>
<dbReference type="AlphaFoldDB" id="R4K2L4"/>
<dbReference type="Gene3D" id="3.40.140.10">
    <property type="entry name" value="Cytidine Deaminase, domain 2"/>
    <property type="match status" value="1"/>
</dbReference>
<gene>
    <name evidence="2" type="ORF">Clopa_1929</name>
</gene>
<dbReference type="PROSITE" id="PS51747">
    <property type="entry name" value="CYT_DCMP_DEAMINASES_2"/>
    <property type="match status" value="1"/>
</dbReference>
<dbReference type="InterPro" id="IPR016193">
    <property type="entry name" value="Cytidine_deaminase-like"/>
</dbReference>
<dbReference type="OrthoDB" id="9802676at2"/>
<dbReference type="STRING" id="86416.Clopa_1929"/>